<dbReference type="GO" id="GO:0008168">
    <property type="term" value="F:methyltransferase activity"/>
    <property type="evidence" value="ECO:0007669"/>
    <property type="project" value="UniProtKB-KW"/>
</dbReference>
<dbReference type="GO" id="GO:0032259">
    <property type="term" value="P:methylation"/>
    <property type="evidence" value="ECO:0007669"/>
    <property type="project" value="UniProtKB-KW"/>
</dbReference>
<dbReference type="SUPFAM" id="SSF53335">
    <property type="entry name" value="S-adenosyl-L-methionine-dependent methyltransferases"/>
    <property type="match status" value="1"/>
</dbReference>
<dbReference type="InterPro" id="IPR041698">
    <property type="entry name" value="Methyltransf_25"/>
</dbReference>
<dbReference type="InterPro" id="IPR051052">
    <property type="entry name" value="Diverse_substrate_MTase"/>
</dbReference>
<evidence type="ECO:0000256" key="2">
    <source>
        <dbReference type="ARBA" id="ARBA00022679"/>
    </source>
</evidence>
<evidence type="ECO:0000259" key="3">
    <source>
        <dbReference type="Pfam" id="PF13649"/>
    </source>
</evidence>
<dbReference type="InterPro" id="IPR029063">
    <property type="entry name" value="SAM-dependent_MTases_sf"/>
</dbReference>
<protein>
    <recommendedName>
        <fullName evidence="3">Methyltransferase domain-containing protein</fullName>
    </recommendedName>
</protein>
<dbReference type="PANTHER" id="PTHR44942:SF4">
    <property type="entry name" value="METHYLTRANSFERASE TYPE 11 DOMAIN-CONTAINING PROTEIN"/>
    <property type="match status" value="1"/>
</dbReference>
<dbReference type="PANTHER" id="PTHR44942">
    <property type="entry name" value="METHYLTRANSF_11 DOMAIN-CONTAINING PROTEIN"/>
    <property type="match status" value="1"/>
</dbReference>
<keyword evidence="2" id="KW-0808">Transferase</keyword>
<dbReference type="CDD" id="cd02440">
    <property type="entry name" value="AdoMet_MTases"/>
    <property type="match status" value="1"/>
</dbReference>
<evidence type="ECO:0000256" key="1">
    <source>
        <dbReference type="ARBA" id="ARBA00022603"/>
    </source>
</evidence>
<reference evidence="4" key="1">
    <citation type="submission" date="2018-12" db="EMBL/GenBank/DDBJ databases">
        <title>Novel natural products biosynthetic potential of the class Ktedonobacteria.</title>
        <authorList>
            <person name="Zheng Y."/>
            <person name="Saitou A."/>
            <person name="Wang C.M."/>
            <person name="Toyoda A."/>
            <person name="Minakuchi Y."/>
            <person name="Sekiguchi Y."/>
            <person name="Ueda K."/>
            <person name="Takano H."/>
            <person name="Sakai Y."/>
            <person name="Yokota A."/>
            <person name="Yabe S."/>
        </authorList>
    </citation>
    <scope>NUCLEOTIDE SEQUENCE</scope>
    <source>
        <strain evidence="4">COM3</strain>
    </source>
</reference>
<evidence type="ECO:0000313" key="4">
    <source>
        <dbReference type="EMBL" id="BBH85437.1"/>
    </source>
</evidence>
<organism evidence="4">
    <name type="scientific">Thermosporothrix sp. COM3</name>
    <dbReference type="NCBI Taxonomy" id="2490863"/>
    <lineage>
        <taxon>Bacteria</taxon>
        <taxon>Bacillati</taxon>
        <taxon>Chloroflexota</taxon>
        <taxon>Ktedonobacteria</taxon>
        <taxon>Ktedonobacterales</taxon>
        <taxon>Thermosporotrichaceae</taxon>
        <taxon>Thermosporothrix</taxon>
    </lineage>
</organism>
<keyword evidence="1" id="KW-0489">Methyltransferase</keyword>
<dbReference type="Pfam" id="PF13649">
    <property type="entry name" value="Methyltransf_25"/>
    <property type="match status" value="1"/>
</dbReference>
<gene>
    <name evidence="4" type="ORF">KTC_01880</name>
</gene>
<accession>A0A455SAF8</accession>
<dbReference type="EMBL" id="AP019376">
    <property type="protein sequence ID" value="BBH85437.1"/>
    <property type="molecule type" value="Genomic_DNA"/>
</dbReference>
<feature type="domain" description="Methyltransferase" evidence="3">
    <location>
        <begin position="50"/>
        <end position="140"/>
    </location>
</feature>
<dbReference type="Gene3D" id="3.40.50.150">
    <property type="entry name" value="Vaccinia Virus protein VP39"/>
    <property type="match status" value="1"/>
</dbReference>
<name>A0A455SAF8_9CHLR</name>
<proteinExistence type="predicted"/>
<sequence>MYQRPDSYGPEVASAFEEASVVQAYRYRPSYPDEVFDWLDGLIVDQPRHVLDVGCGTGFLARSLVERVDRLDALDRSEAMIEEGRGLPGGQHPRLRWLIGDAEHAALQPPYALIVAGDCLHWFEWSVVMPRFASLLTPRGFLASLTVGHLPPPWQDELRQLISRFSTNKNYREINIYALLEEYGLFQQAGVYRTTPIPCMQSIEDYIESFHGRASFSRERMTQEDAAAFDAELCALVEPYSRDGQLQFAVQAEIVWGKPLKGR</sequence>
<dbReference type="AlphaFoldDB" id="A0A455SAF8"/>